<reference evidence="1 2" key="1">
    <citation type="submission" date="2018-05" db="EMBL/GenBank/DDBJ databases">
        <title>Genomic Encyclopedia of Type Strains, Phase IV (KMG-IV): sequencing the most valuable type-strain genomes for metagenomic binning, comparative biology and taxonomic classification.</title>
        <authorList>
            <person name="Goeker M."/>
        </authorList>
    </citation>
    <scope>NUCLEOTIDE SEQUENCE [LARGE SCALE GENOMIC DNA]</scope>
    <source>
        <strain evidence="1 2">DSM 100333</strain>
    </source>
</reference>
<dbReference type="RefSeq" id="WP_116616247.1">
    <property type="nucleotide sequence ID" value="NZ_QENY01000007.1"/>
</dbReference>
<sequence length="60" mass="7108">MKRYIKPFIHATFFENQKLMAGSMAKHNEVGSKAQLGKETINMDEYFYDTTDDSRWENKD</sequence>
<proteinExistence type="predicted"/>
<name>A0A2U0UBN7_9BACT</name>
<protein>
    <submittedName>
        <fullName evidence="1">Uncharacterized protein</fullName>
    </submittedName>
</protein>
<dbReference type="EMBL" id="QENY01000007">
    <property type="protein sequence ID" value="PVX55046.1"/>
    <property type="molecule type" value="Genomic_DNA"/>
</dbReference>
<comment type="caution">
    <text evidence="1">The sequence shown here is derived from an EMBL/GenBank/DDBJ whole genome shotgun (WGS) entry which is preliminary data.</text>
</comment>
<evidence type="ECO:0000313" key="1">
    <source>
        <dbReference type="EMBL" id="PVX55046.1"/>
    </source>
</evidence>
<gene>
    <name evidence="1" type="ORF">C7379_10721</name>
</gene>
<dbReference type="Proteomes" id="UP000245870">
    <property type="component" value="Unassembled WGS sequence"/>
</dbReference>
<accession>A0A2U0UBN7</accession>
<keyword evidence="2" id="KW-1185">Reference proteome</keyword>
<dbReference type="AlphaFoldDB" id="A0A2U0UBN7"/>
<dbReference type="OrthoDB" id="9854613at2"/>
<organism evidence="1 2">
    <name type="scientific">Hallella colorans</name>
    <dbReference type="NCBI Taxonomy" id="1703337"/>
    <lineage>
        <taxon>Bacteria</taxon>
        <taxon>Pseudomonadati</taxon>
        <taxon>Bacteroidota</taxon>
        <taxon>Bacteroidia</taxon>
        <taxon>Bacteroidales</taxon>
        <taxon>Prevotellaceae</taxon>
        <taxon>Hallella</taxon>
    </lineage>
</organism>
<evidence type="ECO:0000313" key="2">
    <source>
        <dbReference type="Proteomes" id="UP000245870"/>
    </source>
</evidence>